<dbReference type="AlphaFoldDB" id="A0A9N7V0U0"/>
<accession>A0A9N7V0U0</accession>
<evidence type="ECO:0000313" key="1">
    <source>
        <dbReference type="EMBL" id="CAB1440648.1"/>
    </source>
</evidence>
<reference evidence="1" key="1">
    <citation type="submission" date="2020-03" db="EMBL/GenBank/DDBJ databases">
        <authorList>
            <person name="Weist P."/>
        </authorList>
    </citation>
    <scope>NUCLEOTIDE SEQUENCE</scope>
</reference>
<gene>
    <name evidence="1" type="ORF">PLEPLA_LOCUS28414</name>
</gene>
<sequence length="190" mass="20599">MGAFEEDVPKNETQLLRVGGPLFHGALNGARDTSVFLQHTEPVSRMRAATHRARRQQEKEALAAFPIGGGDEPPDSNAGNKETTLACTLCYILHPLDKAPVPGELRLANLGRSRRSVPEAPERDRGASSPMSWSQVAALKCSAIVLEIVCVRQEMPVTHFDRGASDPGCMKPGSVMVERRLGFNTDVKNA</sequence>
<comment type="caution">
    <text evidence="1">The sequence shown here is derived from an EMBL/GenBank/DDBJ whole genome shotgun (WGS) entry which is preliminary data.</text>
</comment>
<proteinExistence type="predicted"/>
<organism evidence="1 2">
    <name type="scientific">Pleuronectes platessa</name>
    <name type="common">European plaice</name>
    <dbReference type="NCBI Taxonomy" id="8262"/>
    <lineage>
        <taxon>Eukaryota</taxon>
        <taxon>Metazoa</taxon>
        <taxon>Chordata</taxon>
        <taxon>Craniata</taxon>
        <taxon>Vertebrata</taxon>
        <taxon>Euteleostomi</taxon>
        <taxon>Actinopterygii</taxon>
        <taxon>Neopterygii</taxon>
        <taxon>Teleostei</taxon>
        <taxon>Neoteleostei</taxon>
        <taxon>Acanthomorphata</taxon>
        <taxon>Carangaria</taxon>
        <taxon>Pleuronectiformes</taxon>
        <taxon>Pleuronectoidei</taxon>
        <taxon>Pleuronectidae</taxon>
        <taxon>Pleuronectes</taxon>
    </lineage>
</organism>
<keyword evidence="2" id="KW-1185">Reference proteome</keyword>
<name>A0A9N7V0U0_PLEPL</name>
<dbReference type="EMBL" id="CADEAL010002480">
    <property type="protein sequence ID" value="CAB1440648.1"/>
    <property type="molecule type" value="Genomic_DNA"/>
</dbReference>
<evidence type="ECO:0000313" key="2">
    <source>
        <dbReference type="Proteomes" id="UP001153269"/>
    </source>
</evidence>
<protein>
    <submittedName>
        <fullName evidence="1">Uncharacterized protein</fullName>
    </submittedName>
</protein>
<dbReference type="Proteomes" id="UP001153269">
    <property type="component" value="Unassembled WGS sequence"/>
</dbReference>